<gene>
    <name evidence="1" type="ORF">GGR24_000559</name>
</gene>
<dbReference type="RefSeq" id="WP_183393763.1">
    <property type="nucleotide sequence ID" value="NZ_JACIDR010000001.1"/>
</dbReference>
<organism evidence="1 2">
    <name type="scientific">Hansschlegelia beijingensis</name>
    <dbReference type="NCBI Taxonomy" id="1133344"/>
    <lineage>
        <taxon>Bacteria</taxon>
        <taxon>Pseudomonadati</taxon>
        <taxon>Pseudomonadota</taxon>
        <taxon>Alphaproteobacteria</taxon>
        <taxon>Hyphomicrobiales</taxon>
        <taxon>Methylopilaceae</taxon>
        <taxon>Hansschlegelia</taxon>
    </lineage>
</organism>
<reference evidence="1 2" key="1">
    <citation type="submission" date="2020-08" db="EMBL/GenBank/DDBJ databases">
        <title>Genomic Encyclopedia of Type Strains, Phase IV (KMG-IV): sequencing the most valuable type-strain genomes for metagenomic binning, comparative biology and taxonomic classification.</title>
        <authorList>
            <person name="Goeker M."/>
        </authorList>
    </citation>
    <scope>NUCLEOTIDE SEQUENCE [LARGE SCALE GENOMIC DNA]</scope>
    <source>
        <strain evidence="1 2">DSM 25481</strain>
    </source>
</reference>
<dbReference type="Proteomes" id="UP000528964">
    <property type="component" value="Unassembled WGS sequence"/>
</dbReference>
<evidence type="ECO:0000313" key="2">
    <source>
        <dbReference type="Proteomes" id="UP000528964"/>
    </source>
</evidence>
<comment type="caution">
    <text evidence="1">The sequence shown here is derived from an EMBL/GenBank/DDBJ whole genome shotgun (WGS) entry which is preliminary data.</text>
</comment>
<name>A0A7W6GDL1_9HYPH</name>
<dbReference type="AlphaFoldDB" id="A0A7W6GDL1"/>
<accession>A0A7W6GDL1</accession>
<evidence type="ECO:0000313" key="1">
    <source>
        <dbReference type="EMBL" id="MBB3971926.1"/>
    </source>
</evidence>
<sequence>MLRNRVQNGRAVPAGEDAAFPRRTAPASRITETMVAEARRLYEESELSQVEIALRVGLSRSSLGRLAARESWRRRSVERARAVSRIRCEVDRQISAVEAVFAGQDGLAAGEAAVHARTLASLVRSLRELQKYEAGPAIGAAEDDDADGAPADIDALRDALADRIARLRGEDA</sequence>
<protein>
    <submittedName>
        <fullName evidence="1">Uncharacterized protein</fullName>
    </submittedName>
</protein>
<dbReference type="EMBL" id="JACIDR010000001">
    <property type="protein sequence ID" value="MBB3971926.1"/>
    <property type="molecule type" value="Genomic_DNA"/>
</dbReference>
<proteinExistence type="predicted"/>
<keyword evidence="2" id="KW-1185">Reference proteome</keyword>
<dbReference type="Gene3D" id="1.10.10.60">
    <property type="entry name" value="Homeodomain-like"/>
    <property type="match status" value="1"/>
</dbReference>